<dbReference type="InterPro" id="IPR054925">
    <property type="entry name" value="GlcS_GBP"/>
</dbReference>
<dbReference type="SUPFAM" id="SSF53850">
    <property type="entry name" value="Periplasmic binding protein-like II"/>
    <property type="match status" value="1"/>
</dbReference>
<dbReference type="AlphaFoldDB" id="A0A031LSJ2"/>
<feature type="transmembrane region" description="Helical" evidence="3">
    <location>
        <begin position="12"/>
        <end position="36"/>
    </location>
</feature>
<dbReference type="Gene3D" id="3.40.190.10">
    <property type="entry name" value="Periplasmic binding protein-like II"/>
    <property type="match status" value="2"/>
</dbReference>
<dbReference type="OrthoDB" id="18176at2157"/>
<evidence type="ECO:0000256" key="1">
    <source>
        <dbReference type="ARBA" id="ARBA00008520"/>
    </source>
</evidence>
<keyword evidence="3" id="KW-0472">Membrane</keyword>
<dbReference type="Proteomes" id="UP000024332">
    <property type="component" value="Unassembled WGS sequence"/>
</dbReference>
<reference evidence="4 5" key="1">
    <citation type="submission" date="2014-03" db="EMBL/GenBank/DDBJ databases">
        <title>Draft genome sequence of the novel thermoacidophilic archaea Acidianus copahuensis ALE1 strain, isolated from Copahue volcanic area in Neuquen Argentina.</title>
        <authorList>
            <person name="Urbieta M.S."/>
            <person name="Rascovan N."/>
            <person name="Castro C."/>
            <person name="Revale S."/>
            <person name="Giaveno M.A."/>
            <person name="Vazquez M.P."/>
            <person name="Donati E.R."/>
        </authorList>
    </citation>
    <scope>NUCLEOTIDE SEQUENCE [LARGE SCALE GENOMIC DNA]</scope>
    <source>
        <strain evidence="4 5">ALE1</strain>
    </source>
</reference>
<gene>
    <name evidence="4" type="ORF">CM19_01300</name>
</gene>
<sequence>MRRKGNRKALSSLQLGIIIAVVVIIVVAAVAAVLLIPHKPSVPVTSTTVPSSSVTFYTWWATEGKIALQHEIPAIQKSTGITLTPEIVPGAGGTNAKYAILSLIEAGKPPAAFQVHYGPEMASYVEAAPNGINSFVNLTSVAIKEGLTTNAVPAVLQAGAFNGTILSLPVDVHRGSLIWVNMNVLREYNLPFPYNLSTLQYDTMQLVEHGFTHPWMIPGADGGWDQLNVWEDIFLSLAGPQLYNEMIYGTINFNNATVQSLINETTNIFLNFTAYDYPGWQSLTWTQGLSYLVNGQVAFQVNGNWLTNYLYDFLNTTAYPPLPQYINNSSVKIIESPFPGTQHYYALVIDSVGIPVGPQESQALKVAEFWSSYQGQEVWTKWKAVTFWKNGTDWYNTPAQWYDYQALLHTPEKDFVYQLSDGGLFDSTFGQIIGDILTLQEVGKPDFSVWYGQLQSVMHNEQQEWLAAAKLGLGYLGFKEQPFAGYYPPWVTDPSAYGLDPANMHSTVQTQGYSVLLLFPTILVPVAFVSKLYL</sequence>
<dbReference type="STRING" id="1160895.CM19_01300"/>
<dbReference type="InterPro" id="IPR050490">
    <property type="entry name" value="Bact_solute-bd_prot1"/>
</dbReference>
<keyword evidence="3" id="KW-0812">Transmembrane</keyword>
<organism evidence="4 5">
    <name type="scientific">Candidatus Acidianus copahuensis</name>
    <dbReference type="NCBI Taxonomy" id="1160895"/>
    <lineage>
        <taxon>Archaea</taxon>
        <taxon>Thermoproteota</taxon>
        <taxon>Thermoprotei</taxon>
        <taxon>Sulfolobales</taxon>
        <taxon>Sulfolobaceae</taxon>
        <taxon>Acidianus</taxon>
    </lineage>
</organism>
<evidence type="ECO:0000256" key="3">
    <source>
        <dbReference type="SAM" id="Phobius"/>
    </source>
</evidence>
<keyword evidence="3" id="KW-1133">Transmembrane helix</keyword>
<evidence type="ECO:0000313" key="4">
    <source>
        <dbReference type="EMBL" id="EZQ11357.1"/>
    </source>
</evidence>
<comment type="similarity">
    <text evidence="1">Belongs to the bacterial solute-binding protein 1 family.</text>
</comment>
<keyword evidence="2" id="KW-0813">Transport</keyword>
<protein>
    <submittedName>
        <fullName evidence="4">ABC transporter substrate-binding protein</fullName>
    </submittedName>
</protein>
<evidence type="ECO:0000313" key="5">
    <source>
        <dbReference type="Proteomes" id="UP000024332"/>
    </source>
</evidence>
<dbReference type="NCBIfam" id="NF040930">
    <property type="entry name" value="ABC_arch_GlcS"/>
    <property type="match status" value="1"/>
</dbReference>
<accession>A0A031LSJ2</accession>
<dbReference type="EMBL" id="JFZT01000015">
    <property type="protein sequence ID" value="EZQ11357.1"/>
    <property type="molecule type" value="Genomic_DNA"/>
</dbReference>
<dbReference type="RefSeq" id="WP_048098598.1">
    <property type="nucleotide sequence ID" value="NZ_JFZT01000015.1"/>
</dbReference>
<evidence type="ECO:0000256" key="2">
    <source>
        <dbReference type="ARBA" id="ARBA00022448"/>
    </source>
</evidence>
<keyword evidence="5" id="KW-1185">Reference proteome</keyword>
<comment type="caution">
    <text evidence="4">The sequence shown here is derived from an EMBL/GenBank/DDBJ whole genome shotgun (WGS) entry which is preliminary data.</text>
</comment>
<name>A0A031LSJ2_9CREN</name>
<dbReference type="PANTHER" id="PTHR43649">
    <property type="entry name" value="ARABINOSE-BINDING PROTEIN-RELATED"/>
    <property type="match status" value="1"/>
</dbReference>
<proteinExistence type="inferred from homology"/>
<dbReference type="PANTHER" id="PTHR43649:SF29">
    <property type="entry name" value="OSMOPROTECTIVE COMPOUNDS-BINDING PROTEIN GGTB"/>
    <property type="match status" value="1"/>
</dbReference>